<protein>
    <submittedName>
        <fullName evidence="1">Uncharacterized protein</fullName>
    </submittedName>
</protein>
<sequence>MLSYYIRVSYSLLNISNCISSFYTVKSFPKYSSY</sequence>
<dbReference type="EMBL" id="BK059105">
    <property type="protein sequence ID" value="DAE31157.1"/>
    <property type="molecule type" value="Genomic_DNA"/>
</dbReference>
<accession>A0A8S5RJE6</accession>
<name>A0A8S5RJE6_9VIRU</name>
<proteinExistence type="predicted"/>
<organism evidence="1">
    <name type="scientific">virus sp. ctML55</name>
    <dbReference type="NCBI Taxonomy" id="2827627"/>
    <lineage>
        <taxon>Viruses</taxon>
    </lineage>
</organism>
<evidence type="ECO:0000313" key="1">
    <source>
        <dbReference type="EMBL" id="DAE31157.1"/>
    </source>
</evidence>
<reference evidence="1" key="1">
    <citation type="journal article" date="2021" name="Proc. Natl. Acad. Sci. U.S.A.">
        <title>A Catalog of Tens of Thousands of Viruses from Human Metagenomes Reveals Hidden Associations with Chronic Diseases.</title>
        <authorList>
            <person name="Tisza M.J."/>
            <person name="Buck C.B."/>
        </authorList>
    </citation>
    <scope>NUCLEOTIDE SEQUENCE</scope>
    <source>
        <strain evidence="1">CtML55</strain>
    </source>
</reference>